<dbReference type="Pfam" id="PF00528">
    <property type="entry name" value="BPD_transp_1"/>
    <property type="match status" value="1"/>
</dbReference>
<evidence type="ECO:0000256" key="3">
    <source>
        <dbReference type="ARBA" id="ARBA00022692"/>
    </source>
</evidence>
<feature type="domain" description="ABC transmembrane type-1" evidence="7">
    <location>
        <begin position="35"/>
        <end position="220"/>
    </location>
</feature>
<dbReference type="Gene3D" id="1.10.3720.10">
    <property type="entry name" value="MetI-like"/>
    <property type="match status" value="1"/>
</dbReference>
<reference evidence="8 9" key="1">
    <citation type="submission" date="2024-02" db="EMBL/GenBank/DDBJ databases">
        <title>Janibacter sp. nov., isolated from gut of marine sandworm.</title>
        <authorList>
            <person name="Kim B."/>
            <person name="Jun M.O."/>
            <person name="Shin N.-R."/>
        </authorList>
    </citation>
    <scope>NUCLEOTIDE SEQUENCE [LARGE SCALE GENOMIC DNA]</scope>
    <source>
        <strain evidence="8 9">A1S7</strain>
    </source>
</reference>
<keyword evidence="3 6" id="KW-0812">Transmembrane</keyword>
<evidence type="ECO:0000256" key="1">
    <source>
        <dbReference type="ARBA" id="ARBA00004141"/>
    </source>
</evidence>
<feature type="transmembrane region" description="Helical" evidence="6">
    <location>
        <begin position="39"/>
        <end position="60"/>
    </location>
</feature>
<protein>
    <submittedName>
        <fullName evidence="8">ABC transporter permease subunit</fullName>
    </submittedName>
</protein>
<feature type="transmembrane region" description="Helical" evidence="6">
    <location>
        <begin position="155"/>
        <end position="183"/>
    </location>
</feature>
<organism evidence="8 9">
    <name type="scientific">Janibacter alittae</name>
    <dbReference type="NCBI Taxonomy" id="3115209"/>
    <lineage>
        <taxon>Bacteria</taxon>
        <taxon>Bacillati</taxon>
        <taxon>Actinomycetota</taxon>
        <taxon>Actinomycetes</taxon>
        <taxon>Micrococcales</taxon>
        <taxon>Intrasporangiaceae</taxon>
        <taxon>Janibacter</taxon>
    </lineage>
</organism>
<accession>A0ABZ2MFX6</accession>
<feature type="transmembrane region" description="Helical" evidence="6">
    <location>
        <begin position="99"/>
        <end position="119"/>
    </location>
</feature>
<dbReference type="PANTHER" id="PTHR30177:SF33">
    <property type="entry name" value="POSSIBLE OSMOPROTECTANT (GLYCINE BETAINE_CARNITINE_CHOLINE_L-PROLINE) TRANSPORT INTEGRAL MEMBRANE PROTEIN ABC TRANSPORTER PROZ"/>
    <property type="match status" value="1"/>
</dbReference>
<evidence type="ECO:0000256" key="5">
    <source>
        <dbReference type="ARBA" id="ARBA00023136"/>
    </source>
</evidence>
<dbReference type="CDD" id="cd06261">
    <property type="entry name" value="TM_PBP2"/>
    <property type="match status" value="1"/>
</dbReference>
<evidence type="ECO:0000313" key="8">
    <source>
        <dbReference type="EMBL" id="WXB75962.1"/>
    </source>
</evidence>
<dbReference type="RefSeq" id="WP_338748731.1">
    <property type="nucleotide sequence ID" value="NZ_CP144913.1"/>
</dbReference>
<keyword evidence="4 6" id="KW-1133">Transmembrane helix</keyword>
<name>A0ABZ2MFX6_9MICO</name>
<feature type="transmembrane region" description="Helical" evidence="6">
    <location>
        <begin position="203"/>
        <end position="228"/>
    </location>
</feature>
<proteinExistence type="inferred from homology"/>
<keyword evidence="5 6" id="KW-0472">Membrane</keyword>
<evidence type="ECO:0000256" key="6">
    <source>
        <dbReference type="RuleBase" id="RU363032"/>
    </source>
</evidence>
<dbReference type="InterPro" id="IPR000515">
    <property type="entry name" value="MetI-like"/>
</dbReference>
<evidence type="ECO:0000313" key="9">
    <source>
        <dbReference type="Proteomes" id="UP001382727"/>
    </source>
</evidence>
<dbReference type="EMBL" id="CP144913">
    <property type="protein sequence ID" value="WXB75962.1"/>
    <property type="molecule type" value="Genomic_DNA"/>
</dbReference>
<dbReference type="PROSITE" id="PS50928">
    <property type="entry name" value="ABC_TM1"/>
    <property type="match status" value="1"/>
</dbReference>
<dbReference type="Proteomes" id="UP001382727">
    <property type="component" value="Chromosome"/>
</dbReference>
<dbReference type="SUPFAM" id="SSF161098">
    <property type="entry name" value="MetI-like"/>
    <property type="match status" value="1"/>
</dbReference>
<dbReference type="PANTHER" id="PTHR30177">
    <property type="entry name" value="GLYCINE BETAINE/L-PROLINE TRANSPORT SYSTEM PERMEASE PROTEIN PROW"/>
    <property type="match status" value="1"/>
</dbReference>
<sequence>MAARAAGGQRVIVDILQWLLSPEEWSGEGGILARLLEHIAYTLLVIALAGLIAIPAGLWIGHTGRGRWMVTVANALRAIPTLGLLFALTLVLLPLLPGASAFIVPSIAVLVLLAVPPILSGTYSGVEAVDPAALDAAHGIGMTGRQVLRSVEMPIALPLLISGIRAAVLQVVATATIAAYVGLGGLGRYLIDGLAISDYVSTAGGALLVALLALALDAPFALLGRYIVSPGLTGRTRRVRRPTTDPTPAGGTA</sequence>
<feature type="transmembrane region" description="Helical" evidence="6">
    <location>
        <begin position="72"/>
        <end position="93"/>
    </location>
</feature>
<keyword evidence="9" id="KW-1185">Reference proteome</keyword>
<comment type="similarity">
    <text evidence="6">Belongs to the binding-protein-dependent transport system permease family.</text>
</comment>
<comment type="subcellular location">
    <subcellularLocation>
        <location evidence="6">Cell membrane</location>
        <topology evidence="6">Multi-pass membrane protein</topology>
    </subcellularLocation>
    <subcellularLocation>
        <location evidence="1">Membrane</location>
        <topology evidence="1">Multi-pass membrane protein</topology>
    </subcellularLocation>
</comment>
<keyword evidence="2 6" id="KW-0813">Transport</keyword>
<gene>
    <name evidence="8" type="ORF">V1351_13600</name>
</gene>
<dbReference type="InterPro" id="IPR051204">
    <property type="entry name" value="ABC_transp_perm/SBD"/>
</dbReference>
<evidence type="ECO:0000256" key="4">
    <source>
        <dbReference type="ARBA" id="ARBA00022989"/>
    </source>
</evidence>
<evidence type="ECO:0000256" key="2">
    <source>
        <dbReference type="ARBA" id="ARBA00022448"/>
    </source>
</evidence>
<evidence type="ECO:0000259" key="7">
    <source>
        <dbReference type="PROSITE" id="PS50928"/>
    </source>
</evidence>
<dbReference type="InterPro" id="IPR035906">
    <property type="entry name" value="MetI-like_sf"/>
</dbReference>